<accession>A0A1C2G4I9</accession>
<dbReference type="OrthoDB" id="9814919at2"/>
<name>A0A1C2G4I9_9GAMM</name>
<gene>
    <name evidence="1" type="ORF">C4900_12150</name>
</gene>
<reference evidence="1 2" key="1">
    <citation type="submission" date="2018-02" db="EMBL/GenBank/DDBJ databases">
        <title>Insights into the biology of acidophilic members of the Acidiferrobacteraceae family derived from comparative genomic analyses.</title>
        <authorList>
            <person name="Issotta F."/>
            <person name="Thyssen C."/>
            <person name="Mena C."/>
            <person name="Moya A."/>
            <person name="Bellenberg S."/>
            <person name="Sproer C."/>
            <person name="Covarrubias P.C."/>
            <person name="Sand W."/>
            <person name="Quatrini R."/>
            <person name="Vera M."/>
        </authorList>
    </citation>
    <scope>NUCLEOTIDE SEQUENCE [LARGE SCALE GENOMIC DNA]</scope>
    <source>
        <strain evidence="2">m-1</strain>
    </source>
</reference>
<dbReference type="AlphaFoldDB" id="A0A1C2G4I9"/>
<dbReference type="STRING" id="163359.A9R16_07215"/>
<evidence type="ECO:0000313" key="1">
    <source>
        <dbReference type="EMBL" id="RCN57210.1"/>
    </source>
</evidence>
<protein>
    <submittedName>
        <fullName evidence="1">Uncharacterized protein</fullName>
    </submittedName>
</protein>
<organism evidence="1 2">
    <name type="scientific">Acidiferrobacter thiooxydans</name>
    <dbReference type="NCBI Taxonomy" id="163359"/>
    <lineage>
        <taxon>Bacteria</taxon>
        <taxon>Pseudomonadati</taxon>
        <taxon>Pseudomonadota</taxon>
        <taxon>Gammaproteobacteria</taxon>
        <taxon>Acidiferrobacterales</taxon>
        <taxon>Acidiferrobacteraceae</taxon>
        <taxon>Acidiferrobacter</taxon>
    </lineage>
</organism>
<dbReference type="Proteomes" id="UP000253250">
    <property type="component" value="Unassembled WGS sequence"/>
</dbReference>
<comment type="caution">
    <text evidence="1">The sequence shown here is derived from an EMBL/GenBank/DDBJ whole genome shotgun (WGS) entry which is preliminary data.</text>
</comment>
<sequence>MADLNLWNPGLAGLGVGLALATAFFLGMVHGITPDEHTWPITFNYAIGSYSVRGGFRAGLLFSLAFTLQRAIASELAYFAMSDFLAGARWNFAVYIVVGAVMAASGLFILRKGRVPHLFHSHALDHEARDEPAALPRYMPLVHGFLAGWGTGAFAIIVYTVLAPAMHHAYLAFLPGLLFGLGTTVTQMLLGSLFGGWMARRKLDGRARVYVARKMAGRTLSGGGVSFMLVGALGLVDPGLASLSWTTGLRVHNLAHLGVGLMLVVILLVPIAGYAFWKSVREARQRFPASP</sequence>
<keyword evidence="2" id="KW-1185">Reference proteome</keyword>
<dbReference type="EMBL" id="PSYR01000002">
    <property type="protein sequence ID" value="RCN57210.1"/>
    <property type="molecule type" value="Genomic_DNA"/>
</dbReference>
<proteinExistence type="predicted"/>
<evidence type="ECO:0000313" key="2">
    <source>
        <dbReference type="Proteomes" id="UP000253250"/>
    </source>
</evidence>